<sequence>MNNEVVGNDEQHPTHVTQTGDKPCKLTVRVPCLDPHAHPDAVSAGNIPLPANYFELAANSSRNLGADDEARWAERGEETQYTEKLGKE</sequence>
<dbReference type="EMBL" id="JAGIOI010000001">
    <property type="protein sequence ID" value="MBP2413964.1"/>
    <property type="molecule type" value="Genomic_DNA"/>
</dbReference>
<comment type="caution">
    <text evidence="2">The sequence shown here is derived from an EMBL/GenBank/DDBJ whole genome shotgun (WGS) entry which is preliminary data.</text>
</comment>
<dbReference type="RefSeq" id="WP_209681585.1">
    <property type="nucleotide sequence ID" value="NZ_JAGIOI010000001.1"/>
</dbReference>
<dbReference type="Proteomes" id="UP000711614">
    <property type="component" value="Unassembled WGS sequence"/>
</dbReference>
<keyword evidence="3" id="KW-1185">Reference proteome</keyword>
<proteinExistence type="predicted"/>
<evidence type="ECO:0000313" key="2">
    <source>
        <dbReference type="EMBL" id="MBP2413964.1"/>
    </source>
</evidence>
<name>A0ABS4YYU0_9MICC</name>
<evidence type="ECO:0000313" key="3">
    <source>
        <dbReference type="Proteomes" id="UP000711614"/>
    </source>
</evidence>
<feature type="region of interest" description="Disordered" evidence="1">
    <location>
        <begin position="1"/>
        <end position="22"/>
    </location>
</feature>
<accession>A0ABS4YYU0</accession>
<gene>
    <name evidence="2" type="ORF">JOF48_002763</name>
</gene>
<evidence type="ECO:0000256" key="1">
    <source>
        <dbReference type="SAM" id="MobiDB-lite"/>
    </source>
</evidence>
<organism evidence="2 3">
    <name type="scientific">Arthrobacter stackebrandtii</name>
    <dbReference type="NCBI Taxonomy" id="272161"/>
    <lineage>
        <taxon>Bacteria</taxon>
        <taxon>Bacillati</taxon>
        <taxon>Actinomycetota</taxon>
        <taxon>Actinomycetes</taxon>
        <taxon>Micrococcales</taxon>
        <taxon>Micrococcaceae</taxon>
        <taxon>Arthrobacter</taxon>
    </lineage>
</organism>
<reference evidence="2 3" key="1">
    <citation type="submission" date="2021-03" db="EMBL/GenBank/DDBJ databases">
        <title>Sequencing the genomes of 1000 actinobacteria strains.</title>
        <authorList>
            <person name="Klenk H.-P."/>
        </authorList>
    </citation>
    <scope>NUCLEOTIDE SEQUENCE [LARGE SCALE GENOMIC DNA]</scope>
    <source>
        <strain evidence="2 3">DSM 16005</strain>
    </source>
</reference>
<protein>
    <submittedName>
        <fullName evidence="2">Uncharacterized protein</fullName>
    </submittedName>
</protein>